<dbReference type="InterPro" id="IPR025996">
    <property type="entry name" value="MT1864/Rv1816-like_C"/>
</dbReference>
<evidence type="ECO:0000256" key="3">
    <source>
        <dbReference type="ARBA" id="ARBA00023163"/>
    </source>
</evidence>
<dbReference type="Pfam" id="PF13305">
    <property type="entry name" value="TetR_C_33"/>
    <property type="match status" value="1"/>
</dbReference>
<evidence type="ECO:0000259" key="5">
    <source>
        <dbReference type="PROSITE" id="PS50977"/>
    </source>
</evidence>
<keyword evidence="7" id="KW-1185">Reference proteome</keyword>
<dbReference type="KEGG" id="whr:OG579_06695"/>
<protein>
    <submittedName>
        <fullName evidence="6">TetR/AcrR family transcriptional regulator</fullName>
    </submittedName>
</protein>
<dbReference type="GO" id="GO:0000976">
    <property type="term" value="F:transcription cis-regulatory region binding"/>
    <property type="evidence" value="ECO:0007669"/>
    <property type="project" value="TreeGrafter"/>
</dbReference>
<gene>
    <name evidence="6" type="ORF">OG579_06695</name>
</gene>
<reference evidence="6 7" key="1">
    <citation type="submission" date="2022-10" db="EMBL/GenBank/DDBJ databases">
        <title>The complete genomes of actinobacterial strains from the NBC collection.</title>
        <authorList>
            <person name="Joergensen T.S."/>
            <person name="Alvarez Arevalo M."/>
            <person name="Sterndorff E.B."/>
            <person name="Faurdal D."/>
            <person name="Vuksanovic O."/>
            <person name="Mourched A.-S."/>
            <person name="Charusanti P."/>
            <person name="Shaw S."/>
            <person name="Blin K."/>
            <person name="Weber T."/>
        </authorList>
    </citation>
    <scope>NUCLEOTIDE SEQUENCE [LARGE SCALE GENOMIC DNA]</scope>
    <source>
        <strain evidence="6 7">NBC_00319</strain>
    </source>
</reference>
<dbReference type="RefSeq" id="WP_328858533.1">
    <property type="nucleotide sequence ID" value="NZ_CP108021.1"/>
</dbReference>
<keyword evidence="1" id="KW-0805">Transcription regulation</keyword>
<keyword evidence="3" id="KW-0804">Transcription</keyword>
<dbReference type="GO" id="GO:0003700">
    <property type="term" value="F:DNA-binding transcription factor activity"/>
    <property type="evidence" value="ECO:0007669"/>
    <property type="project" value="TreeGrafter"/>
</dbReference>
<evidence type="ECO:0000313" key="7">
    <source>
        <dbReference type="Proteomes" id="UP001432128"/>
    </source>
</evidence>
<proteinExistence type="predicted"/>
<evidence type="ECO:0000313" key="6">
    <source>
        <dbReference type="EMBL" id="WUM21470.1"/>
    </source>
</evidence>
<dbReference type="Proteomes" id="UP001432128">
    <property type="component" value="Chromosome"/>
</dbReference>
<dbReference type="PANTHER" id="PTHR30055">
    <property type="entry name" value="HTH-TYPE TRANSCRIPTIONAL REGULATOR RUTR"/>
    <property type="match status" value="1"/>
</dbReference>
<accession>A0AAU4K5R5</accession>
<keyword evidence="2 4" id="KW-0238">DNA-binding</keyword>
<dbReference type="SUPFAM" id="SSF48498">
    <property type="entry name" value="Tetracyclin repressor-like, C-terminal domain"/>
    <property type="match status" value="1"/>
</dbReference>
<organism evidence="6 7">
    <name type="scientific">Williamsia herbipolensis</name>
    <dbReference type="NCBI Taxonomy" id="1603258"/>
    <lineage>
        <taxon>Bacteria</taxon>
        <taxon>Bacillati</taxon>
        <taxon>Actinomycetota</taxon>
        <taxon>Actinomycetes</taxon>
        <taxon>Mycobacteriales</taxon>
        <taxon>Nocardiaceae</taxon>
        <taxon>Williamsia</taxon>
    </lineage>
</organism>
<dbReference type="AlphaFoldDB" id="A0AAU4K5R5"/>
<dbReference type="Gene3D" id="1.10.357.10">
    <property type="entry name" value="Tetracycline Repressor, domain 2"/>
    <property type="match status" value="1"/>
</dbReference>
<dbReference type="PROSITE" id="PS50977">
    <property type="entry name" value="HTH_TETR_2"/>
    <property type="match status" value="1"/>
</dbReference>
<dbReference type="PANTHER" id="PTHR30055:SF234">
    <property type="entry name" value="HTH-TYPE TRANSCRIPTIONAL REGULATOR BETI"/>
    <property type="match status" value="1"/>
</dbReference>
<evidence type="ECO:0000256" key="1">
    <source>
        <dbReference type="ARBA" id="ARBA00023015"/>
    </source>
</evidence>
<dbReference type="InterPro" id="IPR036271">
    <property type="entry name" value="Tet_transcr_reg_TetR-rel_C_sf"/>
</dbReference>
<feature type="DNA-binding region" description="H-T-H motif" evidence="4">
    <location>
        <begin position="25"/>
        <end position="44"/>
    </location>
</feature>
<evidence type="ECO:0000256" key="2">
    <source>
        <dbReference type="ARBA" id="ARBA00023125"/>
    </source>
</evidence>
<evidence type="ECO:0000256" key="4">
    <source>
        <dbReference type="PROSITE-ProRule" id="PRU00335"/>
    </source>
</evidence>
<dbReference type="EMBL" id="CP108021">
    <property type="protein sequence ID" value="WUM21470.1"/>
    <property type="molecule type" value="Genomic_DNA"/>
</dbReference>
<dbReference type="InterPro" id="IPR009057">
    <property type="entry name" value="Homeodomain-like_sf"/>
</dbReference>
<feature type="domain" description="HTH tetR-type" evidence="5">
    <location>
        <begin position="2"/>
        <end position="62"/>
    </location>
</feature>
<dbReference type="InterPro" id="IPR001647">
    <property type="entry name" value="HTH_TetR"/>
</dbReference>
<dbReference type="SUPFAM" id="SSF46689">
    <property type="entry name" value="Homeodomain-like"/>
    <property type="match status" value="1"/>
</dbReference>
<dbReference type="InterPro" id="IPR050109">
    <property type="entry name" value="HTH-type_TetR-like_transc_reg"/>
</dbReference>
<sequence>MKSTRDRLVRVGVELLEESGSVDIGLREIARRAGVSHGAPRRWFPTHRALLSAIAAAGLSDLASAIETSGRDLDGRATLDAAAYAYVDFAARRPAMFALMFRHDLLVGGGEDLRTSSRPLFTWLRRQLDELGFDDTERRAAMLWSGVHGVAIVHSTGAMGVVAPGVDHRMVVRDVIDSACQAGPLRT</sequence>
<name>A0AAU4K5R5_9NOCA</name>